<reference evidence="4 5" key="1">
    <citation type="submission" date="2020-08" db="EMBL/GenBank/DDBJ databases">
        <title>Genomic Encyclopedia of Type Strains, Phase IV (KMG-IV): sequencing the most valuable type-strain genomes for metagenomic binning, comparative biology and taxonomic classification.</title>
        <authorList>
            <person name="Goeker M."/>
        </authorList>
    </citation>
    <scope>NUCLEOTIDE SEQUENCE [LARGE SCALE GENOMIC DNA]</scope>
    <source>
        <strain evidence="4 5">DSM 100211</strain>
    </source>
</reference>
<evidence type="ECO:0000256" key="1">
    <source>
        <dbReference type="NCBIfam" id="TIGR02257"/>
    </source>
</evidence>
<comment type="caution">
    <text evidence="4">The sequence shown here is derived from an EMBL/GenBank/DDBJ whole genome shotgun (WGS) entry which is preliminary data.</text>
</comment>
<dbReference type="PANTHER" id="PTHR44119">
    <property type="entry name" value="MAGNESIUM-CHELATASE SUBUNIT CHLH, CHLOROPLASTIC"/>
    <property type="match status" value="1"/>
</dbReference>
<evidence type="ECO:0000259" key="3">
    <source>
        <dbReference type="Pfam" id="PF02514"/>
    </source>
</evidence>
<organism evidence="4 5">
    <name type="scientific">Mycoplana azooxidifex</name>
    <dbReference type="NCBI Taxonomy" id="1636188"/>
    <lineage>
        <taxon>Bacteria</taxon>
        <taxon>Pseudomonadati</taxon>
        <taxon>Pseudomonadota</taxon>
        <taxon>Alphaproteobacteria</taxon>
        <taxon>Hyphomicrobiales</taxon>
        <taxon>Rhizobiaceae</taxon>
        <taxon>Mycoplana</taxon>
    </lineage>
</organism>
<evidence type="ECO:0000313" key="4">
    <source>
        <dbReference type="EMBL" id="MBB3975154.1"/>
    </source>
</evidence>
<feature type="region of interest" description="Disordered" evidence="2">
    <location>
        <begin position="194"/>
        <end position="257"/>
    </location>
</feature>
<dbReference type="CDD" id="cd10150">
    <property type="entry name" value="CobN_like"/>
    <property type="match status" value="1"/>
</dbReference>
<dbReference type="RefSeq" id="WP_183798194.1">
    <property type="nucleotide sequence ID" value="NZ_JACIEE010000001.1"/>
</dbReference>
<evidence type="ECO:0000256" key="2">
    <source>
        <dbReference type="SAM" id="MobiDB-lite"/>
    </source>
</evidence>
<dbReference type="Proteomes" id="UP000574761">
    <property type="component" value="Unassembled WGS sequence"/>
</dbReference>
<accession>A0A7W6GIS9</accession>
<keyword evidence="4" id="KW-0436">Ligase</keyword>
<gene>
    <name evidence="4" type="ORF">GGQ64_000330</name>
</gene>
<proteinExistence type="predicted"/>
<feature type="region of interest" description="Disordered" evidence="2">
    <location>
        <begin position="911"/>
        <end position="952"/>
    </location>
</feature>
<dbReference type="PANTHER" id="PTHR44119:SF4">
    <property type="entry name" value="AEROBIC COBALTOCHELATASE SUBUNIT COBN"/>
    <property type="match status" value="1"/>
</dbReference>
<dbReference type="GO" id="GO:0051116">
    <property type="term" value="F:cobaltochelatase activity"/>
    <property type="evidence" value="ECO:0007669"/>
    <property type="project" value="UniProtKB-UniRule"/>
</dbReference>
<sequence>MHLLLAQKGTIADGKEAIDLGQSPGDVLFLSAADTELASIAAAHRGRQARMRLRLASLASLTHPMSVDTYVERTARHARLIVVRALGGASYFRYVLEALHATAVANDITIVALPGDDRPDEGLAPFNRIPDDDRLRLWAYLTEGGAENAARFLSYADALVFGGEKPEAAAPLEKAGIWWPGSGVVDVETWREVCPSPQPSPRERGEGVAQAADVSPSPRLRGEGARRADEGRVARSAPPSVLPDISPSRGEIGQGHGRRDMAAAVRGAVAGDELRGLLSDGSTNADAVPGQGLTPSISPLEREMSGRTEGGIFARDERGAADEGGVVAGEASEPPTVAICFYRAYVQSGETRPVELLIEALADVGVRALPIFVSSLKDPASIEIVRAAFAAVRPEVALNATSFAVSAPGANRRPTVLDETGAQVLQVIFSGSSREAWQASGQGLTARDLGMNVSLPEVDGRVLARAVSFKAAARWDAEVETNIVSLEPVADRIRFSARLAANWARLRRTGPGERRIALVMANYPNRDGRLGNGVGLDTPAGTLEILRKMKADGYAVADLPSGGDALIAHLMAGSTNAANDGREIRETISLKQYNRFFASLPGSIQEQVTARWGAPEADPFVTGDVFALPLCRFGGTLVGIQPARGYNIDPKETYHSQDLVPPHGYFAFYAYLREVCDVHAIVHVGKHGNLEWLPGKALALSEACYPEAVFGPVPHLYPFIVNDPGEGTQAKRRSAAVIIDHLTPPLTRAETYGPLKDLEALVDEFYDASGGDPRRLRLLSRQILDLVRDIGLDQDAGIARSDGEEAALQKLDAYLCDLKEMQIRDGLHVFGVSPSGRLLTDLTLALARVPRGLGEGGDASLQRAIAADALGGGSPVAVDIAATRDAPPSALPGISPSRGEIGTRRMAAVHTDGSGRGDADGADAAVDGHAGDGRGLAPSISPHEGEMSGRTEGGTPPHTAFDPLDCVSSDPWTGPMPDILASQTDVAWRTAGDTVERIELLAARLVSGELPCPDGWEATRAVLDQVRHSIRPSIEACGEAEMAALMRGLSGRFVEPGPSGAPTRGRPDVLPTGRNFYSVDSRAVPTPAAWELGRKSAELLVTRYAQDHGEWPTSFGITAWGTSNMRTGGDDIAQALALIGAKPVWDTVSRRVTGYEVIPPALLRRPRVDVTLRISGFFRDAFPEQIALFDRAVRAIGALDEDGEDNPIAARMRAEAAALAAHGATEGEARARAGYRVFGARPGSYGAGLQTMIDEGLWKDRGDLAEAWLAWGAHAYAGEGEDAASRDRLEARMKSLQAIIQNQDNREHDLLDSDEYYQFEGGMAAAVAHLTGSQPTVYHNDHSRPEKPVVRTLEDEIGRVVRARVVNPKWIEGMMRHGYKGAFELAATVDFMFAFAATTGAVKDHHFEAVYKAYILDERVRAFMAEKNPAALKEMSDRLVEAIDRRLWSPRSNSARFELGEIAGKRRAS</sequence>
<dbReference type="GO" id="GO:0009236">
    <property type="term" value="P:cobalamin biosynthetic process"/>
    <property type="evidence" value="ECO:0007669"/>
    <property type="project" value="UniProtKB-UniRule"/>
</dbReference>
<feature type="compositionally biased region" description="Basic and acidic residues" evidence="2">
    <location>
        <begin position="220"/>
        <end position="233"/>
    </location>
</feature>
<dbReference type="Pfam" id="PF02514">
    <property type="entry name" value="CobN-Mg_chel"/>
    <property type="match status" value="1"/>
</dbReference>
<dbReference type="InterPro" id="IPR003672">
    <property type="entry name" value="CobN/Mg_chltase"/>
</dbReference>
<dbReference type="NCBIfam" id="TIGR02257">
    <property type="entry name" value="cobalto_cobN"/>
    <property type="match status" value="1"/>
</dbReference>
<feature type="region of interest" description="Disordered" evidence="2">
    <location>
        <begin position="280"/>
        <end position="303"/>
    </location>
</feature>
<evidence type="ECO:0000313" key="5">
    <source>
        <dbReference type="Proteomes" id="UP000574761"/>
    </source>
</evidence>
<dbReference type="InterPro" id="IPR011953">
    <property type="entry name" value="Cobalto_CobN"/>
</dbReference>
<feature type="domain" description="CobN/magnesium chelatase" evidence="3">
    <location>
        <begin position="330"/>
        <end position="1453"/>
    </location>
</feature>
<name>A0A7W6GIS9_9HYPH</name>
<dbReference type="EC" id="6.6.1.2" evidence="1"/>
<dbReference type="EMBL" id="JACIEE010000001">
    <property type="protein sequence ID" value="MBB3975154.1"/>
    <property type="molecule type" value="Genomic_DNA"/>
</dbReference>
<protein>
    <recommendedName>
        <fullName evidence="1">Cobaltochelatase subunit CobN</fullName>
        <ecNumber evidence="1">6.6.1.2</ecNumber>
    </recommendedName>
</protein>
<keyword evidence="5" id="KW-1185">Reference proteome</keyword>